<keyword evidence="2" id="KW-1185">Reference proteome</keyword>
<dbReference type="EMBL" id="CM056742">
    <property type="protein sequence ID" value="KAJ8677683.1"/>
    <property type="molecule type" value="Genomic_DNA"/>
</dbReference>
<dbReference type="Proteomes" id="UP001239111">
    <property type="component" value="Chromosome 2"/>
</dbReference>
<name>A0ACC2P3J9_9HYME</name>
<protein>
    <submittedName>
        <fullName evidence="1">Uncharacterized protein</fullName>
    </submittedName>
</protein>
<evidence type="ECO:0000313" key="2">
    <source>
        <dbReference type="Proteomes" id="UP001239111"/>
    </source>
</evidence>
<comment type="caution">
    <text evidence="1">The sequence shown here is derived from an EMBL/GenBank/DDBJ whole genome shotgun (WGS) entry which is preliminary data.</text>
</comment>
<gene>
    <name evidence="1" type="ORF">QAD02_013470</name>
</gene>
<evidence type="ECO:0000313" key="1">
    <source>
        <dbReference type="EMBL" id="KAJ8677683.1"/>
    </source>
</evidence>
<reference evidence="1" key="1">
    <citation type="submission" date="2023-04" db="EMBL/GenBank/DDBJ databases">
        <title>A chromosome-level genome assembly of the parasitoid wasp Eretmocerus hayati.</title>
        <authorList>
            <person name="Zhong Y."/>
            <person name="Liu S."/>
            <person name="Liu Y."/>
        </authorList>
    </citation>
    <scope>NUCLEOTIDE SEQUENCE</scope>
    <source>
        <strain evidence="1">ZJU_SS_LIU_2023</strain>
    </source>
</reference>
<accession>A0ACC2P3J9</accession>
<proteinExistence type="predicted"/>
<sequence length="166" mass="18978">MFDESTRIAVKKHGIIIVRLWHPGLRRIISVMWALVPIYNIDDDDYDASSESVFNRIMESFDWFRTTPRENLEEFVADGAAHMMGARNSVATRFARDFANITCTICCNHSATLCARHAALADDAIPADVIHLSRDIHTSLNSPNRRNILHQQQVSTKMSYEHFFPT</sequence>
<organism evidence="1 2">
    <name type="scientific">Eretmocerus hayati</name>
    <dbReference type="NCBI Taxonomy" id="131215"/>
    <lineage>
        <taxon>Eukaryota</taxon>
        <taxon>Metazoa</taxon>
        <taxon>Ecdysozoa</taxon>
        <taxon>Arthropoda</taxon>
        <taxon>Hexapoda</taxon>
        <taxon>Insecta</taxon>
        <taxon>Pterygota</taxon>
        <taxon>Neoptera</taxon>
        <taxon>Endopterygota</taxon>
        <taxon>Hymenoptera</taxon>
        <taxon>Apocrita</taxon>
        <taxon>Proctotrupomorpha</taxon>
        <taxon>Chalcidoidea</taxon>
        <taxon>Aphelinidae</taxon>
        <taxon>Aphelininae</taxon>
        <taxon>Eretmocerus</taxon>
    </lineage>
</organism>